<feature type="region of interest" description="Disordered" evidence="1">
    <location>
        <begin position="73"/>
        <end position="101"/>
    </location>
</feature>
<protein>
    <submittedName>
        <fullName evidence="2">Uncharacterized protein</fullName>
    </submittedName>
</protein>
<dbReference type="EMBL" id="JAMWBK010000009">
    <property type="protein sequence ID" value="KAJ8902395.1"/>
    <property type="molecule type" value="Genomic_DNA"/>
</dbReference>
<keyword evidence="3" id="KW-1185">Reference proteome</keyword>
<feature type="region of interest" description="Disordered" evidence="1">
    <location>
        <begin position="47"/>
        <end position="66"/>
    </location>
</feature>
<organism evidence="2 3">
    <name type="scientific">Rhodosorus marinus</name>
    <dbReference type="NCBI Taxonomy" id="101924"/>
    <lineage>
        <taxon>Eukaryota</taxon>
        <taxon>Rhodophyta</taxon>
        <taxon>Stylonematophyceae</taxon>
        <taxon>Stylonematales</taxon>
        <taxon>Stylonemataceae</taxon>
        <taxon>Rhodosorus</taxon>
    </lineage>
</organism>
<accession>A0AAV8UIQ1</accession>
<dbReference type="AlphaFoldDB" id="A0AAV8UIQ1"/>
<evidence type="ECO:0000313" key="2">
    <source>
        <dbReference type="EMBL" id="KAJ8902395.1"/>
    </source>
</evidence>
<name>A0AAV8UIQ1_9RHOD</name>
<comment type="caution">
    <text evidence="2">The sequence shown here is derived from an EMBL/GenBank/DDBJ whole genome shotgun (WGS) entry which is preliminary data.</text>
</comment>
<proteinExistence type="predicted"/>
<gene>
    <name evidence="2" type="ORF">NDN08_006800</name>
</gene>
<feature type="compositionally biased region" description="Polar residues" evidence="1">
    <location>
        <begin position="51"/>
        <end position="65"/>
    </location>
</feature>
<dbReference type="Proteomes" id="UP001157974">
    <property type="component" value="Unassembled WGS sequence"/>
</dbReference>
<evidence type="ECO:0000313" key="3">
    <source>
        <dbReference type="Proteomes" id="UP001157974"/>
    </source>
</evidence>
<reference evidence="2 3" key="1">
    <citation type="journal article" date="2023" name="Nat. Commun.">
        <title>Origin of minicircular mitochondrial genomes in red algae.</title>
        <authorList>
            <person name="Lee Y."/>
            <person name="Cho C.H."/>
            <person name="Lee Y.M."/>
            <person name="Park S.I."/>
            <person name="Yang J.H."/>
            <person name="West J.A."/>
            <person name="Bhattacharya D."/>
            <person name="Yoon H.S."/>
        </authorList>
    </citation>
    <scope>NUCLEOTIDE SEQUENCE [LARGE SCALE GENOMIC DNA]</scope>
    <source>
        <strain evidence="2 3">CCMP1338</strain>
        <tissue evidence="2">Whole cell</tissue>
    </source>
</reference>
<sequence>MLQSRLMGMGSMVHASQFHKSESWRDGCPGKPEWILKRRKSELFSKVHPFNSRQTRVPDDGSQQYAPGRWLLEGRHAHRGQSESSPTKVVHNPMEGDAQVV</sequence>
<evidence type="ECO:0000256" key="1">
    <source>
        <dbReference type="SAM" id="MobiDB-lite"/>
    </source>
</evidence>